<dbReference type="Pfam" id="PF19939">
    <property type="entry name" value="DUF6401"/>
    <property type="match status" value="1"/>
</dbReference>
<gene>
    <name evidence="1" type="ORF">I4J89_22030</name>
</gene>
<proteinExistence type="predicted"/>
<name>A0A931CB27_9ACTN</name>
<accession>A0A931CB27</accession>
<sequence>MEMDQRRAQAVTTAARLALAQWSRRLGAAGMEAMRTRPGLAAAVDQHIAQIRDTLGHVRPDKLAAYADGVADTVTAKGWSATEVEAGWQRASWPSLHLLAICVLAETAIGSGQ</sequence>
<dbReference type="RefSeq" id="WP_196415913.1">
    <property type="nucleotide sequence ID" value="NZ_JADQTO010000010.1"/>
</dbReference>
<organism evidence="1 2">
    <name type="scientific">Actinoplanes aureus</name>
    <dbReference type="NCBI Taxonomy" id="2792083"/>
    <lineage>
        <taxon>Bacteria</taxon>
        <taxon>Bacillati</taxon>
        <taxon>Actinomycetota</taxon>
        <taxon>Actinomycetes</taxon>
        <taxon>Micromonosporales</taxon>
        <taxon>Micromonosporaceae</taxon>
        <taxon>Actinoplanes</taxon>
    </lineage>
</organism>
<dbReference type="AlphaFoldDB" id="A0A931CB27"/>
<evidence type="ECO:0000313" key="1">
    <source>
        <dbReference type="EMBL" id="MBG0564127.1"/>
    </source>
</evidence>
<dbReference type="EMBL" id="JADQTO010000010">
    <property type="protein sequence ID" value="MBG0564127.1"/>
    <property type="molecule type" value="Genomic_DNA"/>
</dbReference>
<dbReference type="Proteomes" id="UP000598146">
    <property type="component" value="Unassembled WGS sequence"/>
</dbReference>
<comment type="caution">
    <text evidence="1">The sequence shown here is derived from an EMBL/GenBank/DDBJ whole genome shotgun (WGS) entry which is preliminary data.</text>
</comment>
<keyword evidence="2" id="KW-1185">Reference proteome</keyword>
<protein>
    <submittedName>
        <fullName evidence="1">Uncharacterized protein</fullName>
    </submittedName>
</protein>
<evidence type="ECO:0000313" key="2">
    <source>
        <dbReference type="Proteomes" id="UP000598146"/>
    </source>
</evidence>
<reference evidence="1" key="1">
    <citation type="submission" date="2020-11" db="EMBL/GenBank/DDBJ databases">
        <title>Isolation and identification of active actinomycetes.</title>
        <authorList>
            <person name="Sun X."/>
        </authorList>
    </citation>
    <scope>NUCLEOTIDE SEQUENCE</scope>
    <source>
        <strain evidence="1">NEAU-A11</strain>
    </source>
</reference>
<dbReference type="InterPro" id="IPR045647">
    <property type="entry name" value="DUF6401"/>
</dbReference>